<organism evidence="1 2">
    <name type="scientific">Dallia pectoralis</name>
    <name type="common">Alaska blackfish</name>
    <dbReference type="NCBI Taxonomy" id="75939"/>
    <lineage>
        <taxon>Eukaryota</taxon>
        <taxon>Metazoa</taxon>
        <taxon>Chordata</taxon>
        <taxon>Craniata</taxon>
        <taxon>Vertebrata</taxon>
        <taxon>Euteleostomi</taxon>
        <taxon>Actinopterygii</taxon>
        <taxon>Neopterygii</taxon>
        <taxon>Teleostei</taxon>
        <taxon>Protacanthopterygii</taxon>
        <taxon>Esociformes</taxon>
        <taxon>Umbridae</taxon>
        <taxon>Dallia</taxon>
    </lineage>
</organism>
<comment type="caution">
    <text evidence="1">The sequence shown here is derived from an EMBL/GenBank/DDBJ whole genome shotgun (WGS) entry which is preliminary data.</text>
</comment>
<evidence type="ECO:0000313" key="2">
    <source>
        <dbReference type="Proteomes" id="UP001157502"/>
    </source>
</evidence>
<accession>A0ACC2FLN6</accession>
<sequence length="101" mass="11427">MRPDALFPHSASKPYCKVCKMSIDNTEHMLHHILASPAHQWACAQIRTWIMENTQYTKPLNQQTLVSKKSEKWLLAHWLLCALFGAFGSRAGPCDDGSGSW</sequence>
<dbReference type="Proteomes" id="UP001157502">
    <property type="component" value="Chromosome 25"/>
</dbReference>
<protein>
    <submittedName>
        <fullName evidence="1">Uncharacterized protein</fullName>
    </submittedName>
</protein>
<evidence type="ECO:0000313" key="1">
    <source>
        <dbReference type="EMBL" id="KAJ7992294.1"/>
    </source>
</evidence>
<reference evidence="1" key="1">
    <citation type="submission" date="2021-05" db="EMBL/GenBank/DDBJ databases">
        <authorList>
            <person name="Pan Q."/>
            <person name="Jouanno E."/>
            <person name="Zahm M."/>
            <person name="Klopp C."/>
            <person name="Cabau C."/>
            <person name="Louis A."/>
            <person name="Berthelot C."/>
            <person name="Parey E."/>
            <person name="Roest Crollius H."/>
            <person name="Montfort J."/>
            <person name="Robinson-Rechavi M."/>
            <person name="Bouchez O."/>
            <person name="Lampietro C."/>
            <person name="Lopez Roques C."/>
            <person name="Donnadieu C."/>
            <person name="Postlethwait J."/>
            <person name="Bobe J."/>
            <person name="Dillon D."/>
            <person name="Chandos A."/>
            <person name="von Hippel F."/>
            <person name="Guiguen Y."/>
        </authorList>
    </citation>
    <scope>NUCLEOTIDE SEQUENCE</scope>
    <source>
        <strain evidence="1">YG-Jan2019</strain>
    </source>
</reference>
<gene>
    <name evidence="1" type="ORF">DPEC_G00277040</name>
</gene>
<proteinExistence type="predicted"/>
<keyword evidence="2" id="KW-1185">Reference proteome</keyword>
<name>A0ACC2FLN6_DALPE</name>
<dbReference type="EMBL" id="CM055752">
    <property type="protein sequence ID" value="KAJ7992294.1"/>
    <property type="molecule type" value="Genomic_DNA"/>
</dbReference>